<protein>
    <submittedName>
        <fullName evidence="2">Transposase</fullName>
    </submittedName>
</protein>
<accession>A0A2Z6EV96</accession>
<dbReference type="PANTHER" id="PTHR35004:SF7">
    <property type="entry name" value="INTEGRASE PROTEIN"/>
    <property type="match status" value="1"/>
</dbReference>
<evidence type="ECO:0000313" key="2">
    <source>
        <dbReference type="EMBL" id="BBE09390.1"/>
    </source>
</evidence>
<reference evidence="2 3" key="1">
    <citation type="journal article" date="2018" name="Microbes Environ.">
        <title>Comparative Genomic Insights into Endofungal Lifestyles of Two Bacterial Endosymbionts, Mycoavidus cysteinexigens and Burkholderia rhizoxinica.</title>
        <authorList>
            <person name="Sharmin D."/>
            <person name="Guo Y."/>
            <person name="Nishizawa T."/>
            <person name="Ohshima S."/>
            <person name="Sato Y."/>
            <person name="Takashima Y."/>
            <person name="Narisawa K."/>
            <person name="Ohta H."/>
        </authorList>
    </citation>
    <scope>NUCLEOTIDE SEQUENCE [LARGE SCALE GENOMIC DNA]</scope>
    <source>
        <strain evidence="2 3">B1-EB</strain>
    </source>
</reference>
<organism evidence="2 3">
    <name type="scientific">Mycoavidus cysteinexigens</name>
    <dbReference type="NCBI Taxonomy" id="1553431"/>
    <lineage>
        <taxon>Bacteria</taxon>
        <taxon>Pseudomonadati</taxon>
        <taxon>Pseudomonadota</taxon>
        <taxon>Betaproteobacteria</taxon>
        <taxon>Burkholderiales</taxon>
        <taxon>Burkholderiaceae</taxon>
        <taxon>Mycoavidus</taxon>
    </lineage>
</organism>
<dbReference type="Proteomes" id="UP000282597">
    <property type="component" value="Chromosome"/>
</dbReference>
<evidence type="ECO:0000313" key="3">
    <source>
        <dbReference type="Proteomes" id="UP000282597"/>
    </source>
</evidence>
<evidence type="ECO:0000259" key="1">
    <source>
        <dbReference type="Pfam" id="PF22483"/>
    </source>
</evidence>
<dbReference type="EMBL" id="AP018150">
    <property type="protein sequence ID" value="BBE09390.1"/>
    <property type="molecule type" value="Genomic_DNA"/>
</dbReference>
<dbReference type="AlphaFoldDB" id="A0A2Z6EV96"/>
<dbReference type="KEGG" id="mcys:MCB1EB_1229"/>
<keyword evidence="3" id="KW-1185">Reference proteome</keyword>
<dbReference type="PANTHER" id="PTHR35004">
    <property type="entry name" value="TRANSPOSASE RV3428C-RELATED"/>
    <property type="match status" value="1"/>
</dbReference>
<dbReference type="Pfam" id="PF22483">
    <property type="entry name" value="Mu-transpos_C_2"/>
    <property type="match status" value="1"/>
</dbReference>
<proteinExistence type="predicted"/>
<sequence>MGNVWEWLFTPLARFSNLVELNDWLAIRCRELAQRKHPCHSGRTINECFQEEQRLLRPIIAPFEGYVEQMMRVSNTSLVHVDRNRYSVPVRFARQAVSVHISANPIQVVAQAQVVATHQRVFGRDQLICNPWALFACAREETRCLTQWCAFR</sequence>
<gene>
    <name evidence="2" type="ORF">MCB1EB_1229</name>
</gene>
<feature type="domain" description="Transposase for insertion sequence element IS21-like C-terminal" evidence="1">
    <location>
        <begin position="62"/>
        <end position="129"/>
    </location>
</feature>
<dbReference type="RefSeq" id="WP_126353917.1">
    <property type="nucleotide sequence ID" value="NZ_AP018150.1"/>
</dbReference>
<name>A0A2Z6EV96_9BURK</name>
<dbReference type="InterPro" id="IPR054353">
    <property type="entry name" value="IstA-like_C"/>
</dbReference>